<evidence type="ECO:0000256" key="6">
    <source>
        <dbReference type="SAM" id="MobiDB-lite"/>
    </source>
</evidence>
<evidence type="ECO:0000313" key="9">
    <source>
        <dbReference type="Proteomes" id="UP000000745"/>
    </source>
</evidence>
<evidence type="ECO:0000313" key="8">
    <source>
        <dbReference type="EMBL" id="CAQ89504.1"/>
    </source>
</evidence>
<evidence type="ECO:0000256" key="1">
    <source>
        <dbReference type="ARBA" id="ARBA00004836"/>
    </source>
</evidence>
<sequence length="160" mass="16628">MNSLGVIETRGLVAAIQAVDAACKAAGVSCIGYRKVGSGLVSVCFEGEISAVYTAIERGIAVASATDHQAKSLVIARPERCVVEALSNLKGHPPRVESGQKPHAELPTVAEVAEVAEVTVCEETAEVSTDTETAMPVAEKEVQAPIVEVKSHGHKKGKKA</sequence>
<dbReference type="OrthoDB" id="6497303at2"/>
<reference evidence="9" key="1">
    <citation type="journal article" date="2009" name="PLoS Genet.">
        <title>Organised genome dynamics in the Escherichia coli species results in highly diverse adaptive paths.</title>
        <authorList>
            <person name="Touchon M."/>
            <person name="Hoede C."/>
            <person name="Tenaillon O."/>
            <person name="Barbe V."/>
            <person name="Baeriswyl S."/>
            <person name="Bidet P."/>
            <person name="Bingen E."/>
            <person name="Bonacorsi S."/>
            <person name="Bouchier C."/>
            <person name="Bouvet O."/>
            <person name="Calteau A."/>
            <person name="Chiapello H."/>
            <person name="Clermont O."/>
            <person name="Cruveiller S."/>
            <person name="Danchin A."/>
            <person name="Diard M."/>
            <person name="Dossat C."/>
            <person name="Karoui M.E."/>
            <person name="Frapy E."/>
            <person name="Garry L."/>
            <person name="Ghigo J.M."/>
            <person name="Gilles A.M."/>
            <person name="Johnson J."/>
            <person name="Le Bouguenec C."/>
            <person name="Lescat M."/>
            <person name="Mangenot S."/>
            <person name="Martinez-Jehanne V."/>
            <person name="Matic I."/>
            <person name="Nassif X."/>
            <person name="Oztas S."/>
            <person name="Petit M.A."/>
            <person name="Pichon C."/>
            <person name="Rouy Z."/>
            <person name="Ruf C.S."/>
            <person name="Schneider D."/>
            <person name="Tourret J."/>
            <person name="Vacherie B."/>
            <person name="Vallenet D."/>
            <person name="Medigue C."/>
            <person name="Rocha E.P.C."/>
            <person name="Denamur E."/>
        </authorList>
    </citation>
    <scope>NUCLEOTIDE SEQUENCE [LARGE SCALE GENOMIC DNA]</scope>
    <source>
        <strain evidence="9">ATCC 35469 / DSM 13698 / BCRC 15582 / CCUG 18766 / IAM 14443 / JCM 21226 / LMG 7866 / NBRC 102419 / NCTC 12128 / CDC 0568-73</strain>
    </source>
</reference>
<keyword evidence="4" id="KW-1283">Bacterial microcompartment</keyword>
<dbReference type="InterPro" id="IPR037233">
    <property type="entry name" value="CcmK-like_sf"/>
</dbReference>
<dbReference type="CDD" id="cd07045">
    <property type="entry name" value="BMC_CcmK_like"/>
    <property type="match status" value="1"/>
</dbReference>
<dbReference type="GO" id="GO:0046336">
    <property type="term" value="P:ethanolamine catabolic process"/>
    <property type="evidence" value="ECO:0007669"/>
    <property type="project" value="UniProtKB-UniPathway"/>
</dbReference>
<comment type="subcellular location">
    <subcellularLocation>
        <location evidence="3">Bacterial microcompartment</location>
    </subcellularLocation>
</comment>
<dbReference type="InterPro" id="IPR000249">
    <property type="entry name" value="BMC_dom"/>
</dbReference>
<dbReference type="SMART" id="SM00877">
    <property type="entry name" value="BMC"/>
    <property type="match status" value="1"/>
</dbReference>
<evidence type="ECO:0000256" key="5">
    <source>
        <dbReference type="PROSITE-ProRule" id="PRU01278"/>
    </source>
</evidence>
<evidence type="ECO:0000256" key="3">
    <source>
        <dbReference type="ARBA" id="ARBA00024322"/>
    </source>
</evidence>
<proteinExistence type="inferred from homology"/>
<dbReference type="GeneID" id="75056967"/>
<dbReference type="Gene3D" id="3.30.70.1710">
    <property type="match status" value="1"/>
</dbReference>
<organism evidence="8 9">
    <name type="scientific">Escherichia fergusonii (strain ATCC 35469 / DSM 13698 / CCUG 18766 / IAM 14443 / JCM 21226 / LMG 7866 / NBRC 102419 / NCTC 12128 / CDC 0568-73)</name>
    <dbReference type="NCBI Taxonomy" id="585054"/>
    <lineage>
        <taxon>Bacteria</taxon>
        <taxon>Pseudomonadati</taxon>
        <taxon>Pseudomonadota</taxon>
        <taxon>Gammaproteobacteria</taxon>
        <taxon>Enterobacterales</taxon>
        <taxon>Enterobacteriaceae</taxon>
        <taxon>Escherichia</taxon>
    </lineage>
</organism>
<dbReference type="AlphaFoldDB" id="B7LTU7"/>
<dbReference type="PROSITE" id="PS51930">
    <property type="entry name" value="BMC_2"/>
    <property type="match status" value="1"/>
</dbReference>
<dbReference type="Proteomes" id="UP000000745">
    <property type="component" value="Chromosome"/>
</dbReference>
<dbReference type="PANTHER" id="PTHR33941:SF11">
    <property type="entry name" value="BACTERIAL MICROCOMPARTMENT SHELL PROTEIN PDUJ"/>
    <property type="match status" value="1"/>
</dbReference>
<keyword evidence="9" id="KW-1185">Reference proteome</keyword>
<comment type="similarity">
    <text evidence="5">Belongs to the bacterial microcompartments protein family.</text>
</comment>
<comment type="pathway">
    <text evidence="2">Amine and polyamine degradation; ethanolamine degradation.</text>
</comment>
<dbReference type="InterPro" id="IPR050575">
    <property type="entry name" value="BMC_shell"/>
</dbReference>
<dbReference type="HOGENOM" id="CLU_064903_4_0_6"/>
<name>B7LTU7_ESCF3</name>
<gene>
    <name evidence="8" type="ordered locus">EFER_1997</name>
</gene>
<feature type="region of interest" description="Disordered" evidence="6">
    <location>
        <begin position="126"/>
        <end position="160"/>
    </location>
</feature>
<evidence type="ECO:0000256" key="4">
    <source>
        <dbReference type="ARBA" id="ARBA00024446"/>
    </source>
</evidence>
<comment type="pathway">
    <text evidence="1">Polyol metabolism; 1,2-propanediol degradation.</text>
</comment>
<dbReference type="SUPFAM" id="SSF143414">
    <property type="entry name" value="CcmK-like"/>
    <property type="match status" value="1"/>
</dbReference>
<dbReference type="UniPathway" id="UPA00560"/>
<dbReference type="KEGG" id="efe:EFER_1997"/>
<accession>B7LTU7</accession>
<dbReference type="InterPro" id="IPR044872">
    <property type="entry name" value="CcmK/CsoS1_BMC"/>
</dbReference>
<evidence type="ECO:0000256" key="2">
    <source>
        <dbReference type="ARBA" id="ARBA00005095"/>
    </source>
</evidence>
<dbReference type="RefSeq" id="WP_001086627.1">
    <property type="nucleotide sequence ID" value="NC_011740.1"/>
</dbReference>
<evidence type="ECO:0000259" key="7">
    <source>
        <dbReference type="PROSITE" id="PS51930"/>
    </source>
</evidence>
<feature type="domain" description="BMC" evidence="7">
    <location>
        <begin position="3"/>
        <end position="87"/>
    </location>
</feature>
<dbReference type="Pfam" id="PF00936">
    <property type="entry name" value="BMC"/>
    <property type="match status" value="1"/>
</dbReference>
<dbReference type="PANTHER" id="PTHR33941">
    <property type="entry name" value="PROPANEDIOL UTILIZATION PROTEIN PDUA"/>
    <property type="match status" value="1"/>
</dbReference>
<protein>
    <submittedName>
        <fullName evidence="8">Bacterial microcompartments protein</fullName>
    </submittedName>
</protein>
<dbReference type="GO" id="GO:0031469">
    <property type="term" value="C:bacterial microcompartment"/>
    <property type="evidence" value="ECO:0007669"/>
    <property type="project" value="UniProtKB-SubCell"/>
</dbReference>
<dbReference type="EMBL" id="CU928158">
    <property type="protein sequence ID" value="CAQ89504.1"/>
    <property type="molecule type" value="Genomic_DNA"/>
</dbReference>